<dbReference type="STRING" id="51642.NSMM_400049"/>
<dbReference type="AlphaFoldDB" id="A0A1G5SGA3"/>
<accession>A0A1G5SGA3</accession>
<evidence type="ECO:0000256" key="1">
    <source>
        <dbReference type="SAM" id="MobiDB-lite"/>
    </source>
</evidence>
<gene>
    <name evidence="2" type="ORF">NSMM_400049</name>
</gene>
<feature type="compositionally biased region" description="Basic and acidic residues" evidence="1">
    <location>
        <begin position="18"/>
        <end position="28"/>
    </location>
</feature>
<evidence type="ECO:0000313" key="3">
    <source>
        <dbReference type="Proteomes" id="UP000198729"/>
    </source>
</evidence>
<name>A0A1G5SGA3_9PROT</name>
<protein>
    <recommendedName>
        <fullName evidence="4">Transposase</fullName>
    </recommendedName>
</protein>
<keyword evidence="3" id="KW-1185">Reference proteome</keyword>
<evidence type="ECO:0000313" key="2">
    <source>
        <dbReference type="EMBL" id="SCZ85571.1"/>
    </source>
</evidence>
<sequence length="138" mass="15324">MIRLLSEQVRILTARVSESEAHLSKDSHNSSMLPPFDGLKKTRSPRSLSGAKSGGQIRHKGTTLKRVREPDKVIEHGLPERSDGCGEILPLPCAQIAERRQTFDYQWYITKRLNIAPCDRNADAASCTRASARLGRSA</sequence>
<dbReference type="EMBL" id="FMWO01000048">
    <property type="protein sequence ID" value="SCZ85571.1"/>
    <property type="molecule type" value="Genomic_DNA"/>
</dbReference>
<reference evidence="2 3" key="1">
    <citation type="submission" date="2016-10" db="EMBL/GenBank/DDBJ databases">
        <authorList>
            <person name="de Groot N.N."/>
        </authorList>
    </citation>
    <scope>NUCLEOTIDE SEQUENCE [LARGE SCALE GENOMIC DNA]</scope>
    <source>
        <strain evidence="2">1</strain>
    </source>
</reference>
<evidence type="ECO:0008006" key="4">
    <source>
        <dbReference type="Google" id="ProtNLM"/>
    </source>
</evidence>
<dbReference type="Proteomes" id="UP000198729">
    <property type="component" value="Unassembled WGS sequence"/>
</dbReference>
<proteinExistence type="predicted"/>
<feature type="region of interest" description="Disordered" evidence="1">
    <location>
        <begin position="18"/>
        <end position="63"/>
    </location>
</feature>
<organism evidence="2 3">
    <name type="scientific">Nitrosomonas mobilis</name>
    <dbReference type="NCBI Taxonomy" id="51642"/>
    <lineage>
        <taxon>Bacteria</taxon>
        <taxon>Pseudomonadati</taxon>
        <taxon>Pseudomonadota</taxon>
        <taxon>Betaproteobacteria</taxon>
        <taxon>Nitrosomonadales</taxon>
        <taxon>Nitrosomonadaceae</taxon>
        <taxon>Nitrosomonas</taxon>
    </lineage>
</organism>